<dbReference type="PANTHER" id="PTHR30346">
    <property type="entry name" value="TRANSCRIPTIONAL DUAL REGULATOR HCAR-RELATED"/>
    <property type="match status" value="1"/>
</dbReference>
<dbReference type="FunFam" id="1.10.10.10:FF:000001">
    <property type="entry name" value="LysR family transcriptional regulator"/>
    <property type="match status" value="1"/>
</dbReference>
<name>A0A6N8I3J5_9FIRM</name>
<dbReference type="GO" id="GO:0003677">
    <property type="term" value="F:DNA binding"/>
    <property type="evidence" value="ECO:0007669"/>
    <property type="project" value="UniProtKB-KW"/>
</dbReference>
<evidence type="ECO:0000313" key="9">
    <source>
        <dbReference type="Proteomes" id="UP000515909"/>
    </source>
</evidence>
<dbReference type="SUPFAM" id="SSF46785">
    <property type="entry name" value="Winged helix' DNA-binding domain"/>
    <property type="match status" value="1"/>
</dbReference>
<protein>
    <submittedName>
        <fullName evidence="6">Hca operon transcriptional activator HcaR</fullName>
    </submittedName>
    <submittedName>
        <fullName evidence="7">LysR family transcriptional regulator</fullName>
    </submittedName>
</protein>
<evidence type="ECO:0000256" key="3">
    <source>
        <dbReference type="ARBA" id="ARBA00023125"/>
    </source>
</evidence>
<evidence type="ECO:0000313" key="8">
    <source>
        <dbReference type="Proteomes" id="UP000469440"/>
    </source>
</evidence>
<comment type="similarity">
    <text evidence="1">Belongs to the LysR transcriptional regulatory family.</text>
</comment>
<accession>A0A7G8T6M7</accession>
<evidence type="ECO:0000256" key="4">
    <source>
        <dbReference type="ARBA" id="ARBA00023163"/>
    </source>
</evidence>
<evidence type="ECO:0000256" key="2">
    <source>
        <dbReference type="ARBA" id="ARBA00023015"/>
    </source>
</evidence>
<sequence length="298" mass="34431">MDIKQLECFVNLSETLNFSATAQAMFISQPTVSNQIKQLEEEIGFELFKRTKREVELTKAGASFYEDIRDVIAQIHQSIVKAKNYAEKYDSTYVVAYESNFLAISFLSQIVARFNAKHPNILLDLKMTDFTRKNMLFLEKRVDFLFTVRDNVIDLPNTQYHELYRGKYVCVVSEDCALSQKKKIAYRDLETYNLILLNPIQSPEEMIQMEKRIMEECRSSPVLYTDNQLSGCTMAKCGLGVAIMPDFICIPDPTLCVIPLETEDFVPYGIVWHKDDKRKETDDLIQAAIDVYRSSRTE</sequence>
<keyword evidence="8" id="KW-1185">Reference proteome</keyword>
<dbReference type="OrthoDB" id="9803714at2"/>
<dbReference type="PANTHER" id="PTHR30346:SF0">
    <property type="entry name" value="HCA OPERON TRANSCRIPTIONAL ACTIVATOR HCAR"/>
    <property type="match status" value="1"/>
</dbReference>
<evidence type="ECO:0000256" key="1">
    <source>
        <dbReference type="ARBA" id="ARBA00009437"/>
    </source>
</evidence>
<keyword evidence="2" id="KW-0805">Transcription regulation</keyword>
<organism evidence="6 8">
    <name type="scientific">Caproicibacter fermentans</name>
    <dbReference type="NCBI Taxonomy" id="2576756"/>
    <lineage>
        <taxon>Bacteria</taxon>
        <taxon>Bacillati</taxon>
        <taxon>Bacillota</taxon>
        <taxon>Clostridia</taxon>
        <taxon>Eubacteriales</taxon>
        <taxon>Acutalibacteraceae</taxon>
        <taxon>Caproicibacter</taxon>
    </lineage>
</organism>
<evidence type="ECO:0000259" key="5">
    <source>
        <dbReference type="PROSITE" id="PS50931"/>
    </source>
</evidence>
<dbReference type="GO" id="GO:0003700">
    <property type="term" value="F:DNA-binding transcription factor activity"/>
    <property type="evidence" value="ECO:0007669"/>
    <property type="project" value="InterPro"/>
</dbReference>
<gene>
    <name evidence="6" type="primary">hcaR</name>
    <name evidence="6" type="ORF">CAFE_34630</name>
    <name evidence="7" type="ORF">HCR03_10870</name>
</gene>
<dbReference type="AlphaFoldDB" id="A0A6N8I3J5"/>
<feature type="domain" description="HTH lysR-type" evidence="5">
    <location>
        <begin position="1"/>
        <end position="58"/>
    </location>
</feature>
<dbReference type="EMBL" id="VWXL01000100">
    <property type="protein sequence ID" value="MVB12721.1"/>
    <property type="molecule type" value="Genomic_DNA"/>
</dbReference>
<dbReference type="RefSeq" id="WP_066644493.1">
    <property type="nucleotide sequence ID" value="NZ_CP060286.1"/>
</dbReference>
<dbReference type="KEGG" id="cfem:HCR03_10870"/>
<dbReference type="PROSITE" id="PS50931">
    <property type="entry name" value="HTH_LYSR"/>
    <property type="match status" value="1"/>
</dbReference>
<dbReference type="Pfam" id="PF00126">
    <property type="entry name" value="HTH_1"/>
    <property type="match status" value="1"/>
</dbReference>
<dbReference type="EMBL" id="CP060286">
    <property type="protein sequence ID" value="QNK39268.1"/>
    <property type="molecule type" value="Genomic_DNA"/>
</dbReference>
<dbReference type="Gene3D" id="3.40.190.290">
    <property type="match status" value="1"/>
</dbReference>
<keyword evidence="4" id="KW-0804">Transcription</keyword>
<keyword evidence="3" id="KW-0238">DNA-binding</keyword>
<dbReference type="GO" id="GO:0032993">
    <property type="term" value="C:protein-DNA complex"/>
    <property type="evidence" value="ECO:0007669"/>
    <property type="project" value="TreeGrafter"/>
</dbReference>
<dbReference type="InterPro" id="IPR036388">
    <property type="entry name" value="WH-like_DNA-bd_sf"/>
</dbReference>
<evidence type="ECO:0000313" key="6">
    <source>
        <dbReference type="EMBL" id="MVB12721.1"/>
    </source>
</evidence>
<dbReference type="InterPro" id="IPR005119">
    <property type="entry name" value="LysR_subst-bd"/>
</dbReference>
<dbReference type="CDD" id="cd05466">
    <property type="entry name" value="PBP2_LTTR_substrate"/>
    <property type="match status" value="1"/>
</dbReference>
<proteinExistence type="inferred from homology"/>
<accession>A0A6N8I3J5</accession>
<evidence type="ECO:0000313" key="7">
    <source>
        <dbReference type="EMBL" id="QNK39268.1"/>
    </source>
</evidence>
<reference evidence="6 8" key="1">
    <citation type="submission" date="2019-09" db="EMBL/GenBank/DDBJ databases">
        <title>Genome sequence of Clostridium sp. EA1.</title>
        <authorList>
            <person name="Poehlein A."/>
            <person name="Bengelsdorf F.R."/>
            <person name="Daniel R."/>
        </authorList>
    </citation>
    <scope>NUCLEOTIDE SEQUENCE [LARGE SCALE GENOMIC DNA]</scope>
    <source>
        <strain evidence="6 8">EA1</strain>
    </source>
</reference>
<dbReference type="InterPro" id="IPR000847">
    <property type="entry name" value="LysR_HTH_N"/>
</dbReference>
<dbReference type="Gene3D" id="1.10.10.10">
    <property type="entry name" value="Winged helix-like DNA-binding domain superfamily/Winged helix DNA-binding domain"/>
    <property type="match status" value="1"/>
</dbReference>
<dbReference type="Proteomes" id="UP000469440">
    <property type="component" value="Unassembled WGS sequence"/>
</dbReference>
<dbReference type="Proteomes" id="UP000515909">
    <property type="component" value="Chromosome"/>
</dbReference>
<dbReference type="SUPFAM" id="SSF53850">
    <property type="entry name" value="Periplasmic binding protein-like II"/>
    <property type="match status" value="1"/>
</dbReference>
<reference evidence="7 9" key="2">
    <citation type="submission" date="2020-08" db="EMBL/GenBank/DDBJ databases">
        <title>The isolate Caproiciproducens sp. 7D4C2 produces n-caproate at mildly acidic conditions from hexoses: genome and rBOX comparison with related strains and chain-elongating bacteria.</title>
        <authorList>
            <person name="Esquivel-Elizondo S."/>
            <person name="Bagci C."/>
            <person name="Temovska M."/>
            <person name="Jeon B.S."/>
            <person name="Bessarab I."/>
            <person name="Williams R.B.H."/>
            <person name="Huson D.H."/>
            <person name="Angenent L.T."/>
        </authorList>
    </citation>
    <scope>NUCLEOTIDE SEQUENCE [LARGE SCALE GENOMIC DNA]</scope>
    <source>
        <strain evidence="7 9">7D4C2</strain>
    </source>
</reference>
<dbReference type="InterPro" id="IPR036390">
    <property type="entry name" value="WH_DNA-bd_sf"/>
</dbReference>
<dbReference type="PRINTS" id="PR00039">
    <property type="entry name" value="HTHLYSR"/>
</dbReference>
<dbReference type="Pfam" id="PF03466">
    <property type="entry name" value="LysR_substrate"/>
    <property type="match status" value="1"/>
</dbReference>